<feature type="region of interest" description="Disordered" evidence="1">
    <location>
        <begin position="732"/>
        <end position="770"/>
    </location>
</feature>
<feature type="domain" description="DUF7507" evidence="3">
    <location>
        <begin position="414"/>
        <end position="507"/>
    </location>
</feature>
<protein>
    <submittedName>
        <fullName evidence="4">Uncharacterized protein</fullName>
    </submittedName>
</protein>
<gene>
    <name evidence="4" type="ORF">GXX24_14605</name>
</gene>
<proteinExistence type="predicted"/>
<dbReference type="AlphaFoldDB" id="A0A832PP50"/>
<comment type="caution">
    <text evidence="4">The sequence shown here is derived from an EMBL/GenBank/DDBJ whole genome shotgun (WGS) entry which is preliminary data.</text>
</comment>
<dbReference type="InterPro" id="IPR047589">
    <property type="entry name" value="DUF11_rpt"/>
</dbReference>
<evidence type="ECO:0000313" key="4">
    <source>
        <dbReference type="EMBL" id="HHW35348.1"/>
    </source>
</evidence>
<sequence>MIGGGRTAAGKQRQEGLVRHQQEGITITDRLDGGGPSFGTLVVDDDSAVPGSYRMLGAPTGTCVGVQSDFDGAASDTLVSGGTLAVDASCEVSVQIRVWPSNPAPTQSYFNQASGQGTGVHSGEPTDPDPSDNGSNPDPNGNGDPGDPGEDDPTPVVIPAMSPAITVTKTATPGWDTDATPAVGDVISYSFAITNSGDVNLTEVTLTDEMMEGASGAFELTGDPIPLLEPGEMNADAYSATYVLTQADLDRGNIDNIATVTGTPPRGDDVTGEDEASVPMLARPSIQLTKAADAEGLGDPPAPDELITYSFLIENTGNVPLTDITLDDPLIDGLDRTPATIPDLDPGEDVTVTVEYPITQDDIEAGEVLNTATATGTPPSGDDVTDEDTVITPVGQLPGIELEKLGVAAAGDETLAEGHVFAPGDTVYYRFRVTNTGNVALRDIVVSDPKLNFEMALAPELEELAPGDTHLVTTAGEWVVQDEDLAAGQIDNTASVTADSSGGPASDDDDETVTVLTIEAVPETAPPFPVFTDNGGTTTTMLASDRVGGEQATLDNVDITVLETSHEDVTLDPLTGLITLAPDLPAGSYTVDYRICAKPPYEAICDEATETVMQGPRPGIVALKTQELEDSNGDGIDGVGDLMTYTITVANTGNTALEGVGLDDSFRTFETQAGLVLDSGPSFDGADHGSPEGELQIGEIATYTATFRLTIEAVSGGGLWNHVLATADPVVPPELLEPGETPDPVDSWSHNDPDEPDPAERSPTVYPIEPSLAPTGLTVAKTTPRAIVERGTVVPYEITITNDNTVVSGELDIIDILPAGFLYQPDSATLEGEPFEVVVNGRSVTWPRVRVPPLTTITATLAVRVPTGAAVGDHVNTASIRNPDTGEPMAPPATAVVKILPEPVFDCGDVIGKVFDDRNRDGYQNQGEPGIPAARVVGVDGTVITADQHGRFHVPCAMLPADRGSNFILKLDTRSLPAGYRITTENPRVVRLTPGKMTELNFGAAITRVVRVDLGDRAFATGADGRTGLTAPLAAGLDGLLAQIAGEPVNLRLAYHLPRGAAEADRKRAERNTALVERYIREAWRKVGRVKLTIEQTIVLDGK</sequence>
<dbReference type="PANTHER" id="PTHR34819">
    <property type="entry name" value="LARGE CYSTEINE-RICH PERIPLASMIC PROTEIN OMCB"/>
    <property type="match status" value="1"/>
</dbReference>
<evidence type="ECO:0000313" key="5">
    <source>
        <dbReference type="Proteomes" id="UP000580830"/>
    </source>
</evidence>
<dbReference type="InterPro" id="IPR055354">
    <property type="entry name" value="DUF7507"/>
</dbReference>
<dbReference type="InterPro" id="IPR051172">
    <property type="entry name" value="Chlamydia_OmcB"/>
</dbReference>
<dbReference type="Proteomes" id="UP000580830">
    <property type="component" value="Unassembled WGS sequence"/>
</dbReference>
<feature type="domain" description="DUF7507" evidence="3">
    <location>
        <begin position="618"/>
        <end position="729"/>
    </location>
</feature>
<feature type="domain" description="DUF7507" evidence="3">
    <location>
        <begin position="284"/>
        <end position="387"/>
    </location>
</feature>
<feature type="compositionally biased region" description="Polar residues" evidence="1">
    <location>
        <begin position="104"/>
        <end position="115"/>
    </location>
</feature>
<dbReference type="NCBIfam" id="TIGR01451">
    <property type="entry name" value="B_ant_repeat"/>
    <property type="match status" value="5"/>
</dbReference>
<feature type="region of interest" description="Disordered" evidence="1">
    <location>
        <begin position="102"/>
        <end position="158"/>
    </location>
</feature>
<evidence type="ECO:0000259" key="2">
    <source>
        <dbReference type="Pfam" id="PF01345"/>
    </source>
</evidence>
<dbReference type="Pfam" id="PF24346">
    <property type="entry name" value="DUF7507"/>
    <property type="match status" value="4"/>
</dbReference>
<dbReference type="Pfam" id="PF01345">
    <property type="entry name" value="DUF11"/>
    <property type="match status" value="1"/>
</dbReference>
<feature type="domain" description="DUF11" evidence="2">
    <location>
        <begin position="777"/>
        <end position="884"/>
    </location>
</feature>
<feature type="compositionally biased region" description="Low complexity" evidence="1">
    <location>
        <begin position="733"/>
        <end position="744"/>
    </location>
</feature>
<feature type="compositionally biased region" description="Low complexity" evidence="1">
    <location>
        <begin position="131"/>
        <end position="142"/>
    </location>
</feature>
<feature type="domain" description="DUF7507" evidence="3">
    <location>
        <begin position="162"/>
        <end position="271"/>
    </location>
</feature>
<evidence type="ECO:0000256" key="1">
    <source>
        <dbReference type="SAM" id="MobiDB-lite"/>
    </source>
</evidence>
<dbReference type="InterPro" id="IPR001434">
    <property type="entry name" value="OmcB-like_DUF11"/>
</dbReference>
<dbReference type="EMBL" id="DULP01000234">
    <property type="protein sequence ID" value="HHW35348.1"/>
    <property type="molecule type" value="Genomic_DNA"/>
</dbReference>
<evidence type="ECO:0000259" key="3">
    <source>
        <dbReference type="Pfam" id="PF24346"/>
    </source>
</evidence>
<reference evidence="4 5" key="1">
    <citation type="journal article" date="2020" name="Biotechnol. Biofuels">
        <title>New insights from the biogas microbiome by comprehensive genome-resolved metagenomics of nearly 1600 species originating from multiple anaerobic digesters.</title>
        <authorList>
            <person name="Campanaro S."/>
            <person name="Treu L."/>
            <person name="Rodriguez-R L.M."/>
            <person name="Kovalovszki A."/>
            <person name="Ziels R.M."/>
            <person name="Maus I."/>
            <person name="Zhu X."/>
            <person name="Kougias P.G."/>
            <person name="Basile A."/>
            <person name="Luo G."/>
            <person name="Schluter A."/>
            <person name="Konstantinidis K.T."/>
            <person name="Angelidaki I."/>
        </authorList>
    </citation>
    <scope>NUCLEOTIDE SEQUENCE [LARGE SCALE GENOMIC DNA]</scope>
    <source>
        <strain evidence="4">AS04akNAM_125</strain>
    </source>
</reference>
<dbReference type="RefSeq" id="WP_303731289.1">
    <property type="nucleotide sequence ID" value="NZ_DULP01000234.1"/>
</dbReference>
<organism evidence="4 5">
    <name type="scientific">Paracoccus solventivorans</name>
    <dbReference type="NCBI Taxonomy" id="53463"/>
    <lineage>
        <taxon>Bacteria</taxon>
        <taxon>Pseudomonadati</taxon>
        <taxon>Pseudomonadota</taxon>
        <taxon>Alphaproteobacteria</taxon>
        <taxon>Rhodobacterales</taxon>
        <taxon>Paracoccaceae</taxon>
        <taxon>Paracoccus</taxon>
    </lineage>
</organism>
<dbReference type="Gene3D" id="2.60.40.10">
    <property type="entry name" value="Immunoglobulins"/>
    <property type="match status" value="1"/>
</dbReference>
<accession>A0A832PP50</accession>
<dbReference type="InterPro" id="IPR013783">
    <property type="entry name" value="Ig-like_fold"/>
</dbReference>
<name>A0A832PP50_9RHOB</name>
<dbReference type="PANTHER" id="PTHR34819:SF3">
    <property type="entry name" value="CELL SURFACE PROTEIN"/>
    <property type="match status" value="1"/>
</dbReference>